<name>A0ABN1E2F0_9PROT</name>
<dbReference type="SUPFAM" id="SSF75217">
    <property type="entry name" value="alpha/beta knot"/>
    <property type="match status" value="1"/>
</dbReference>
<comment type="caution">
    <text evidence="4">The sequence shown here is derived from an EMBL/GenBank/DDBJ whole genome shotgun (WGS) entry which is preliminary data.</text>
</comment>
<evidence type="ECO:0000313" key="4">
    <source>
        <dbReference type="EMBL" id="GAA0557756.1"/>
    </source>
</evidence>
<feature type="domain" description="tRNA/rRNA methyltransferase SpoU type" evidence="3">
    <location>
        <begin position="80"/>
        <end position="221"/>
    </location>
</feature>
<gene>
    <name evidence="4" type="ORF">GCM10008942_02780</name>
</gene>
<accession>A0ABN1E2F0</accession>
<dbReference type="InterPro" id="IPR029028">
    <property type="entry name" value="Alpha/beta_knot_MTases"/>
</dbReference>
<dbReference type="Proteomes" id="UP001499951">
    <property type="component" value="Unassembled WGS sequence"/>
</dbReference>
<evidence type="ECO:0000259" key="3">
    <source>
        <dbReference type="Pfam" id="PF00588"/>
    </source>
</evidence>
<evidence type="ECO:0000256" key="1">
    <source>
        <dbReference type="ARBA" id="ARBA00022603"/>
    </source>
</evidence>
<dbReference type="CDD" id="cd18103">
    <property type="entry name" value="SpoU-like_RlmB"/>
    <property type="match status" value="1"/>
</dbReference>
<dbReference type="PANTHER" id="PTHR46429:SF1">
    <property type="entry name" value="23S RRNA (GUANOSINE-2'-O-)-METHYLTRANSFERASE RLMB"/>
    <property type="match status" value="1"/>
</dbReference>
<evidence type="ECO:0000256" key="2">
    <source>
        <dbReference type="ARBA" id="ARBA00022679"/>
    </source>
</evidence>
<dbReference type="InterPro" id="IPR029026">
    <property type="entry name" value="tRNA_m1G_MTases_N"/>
</dbReference>
<reference evidence="4 5" key="1">
    <citation type="journal article" date="2019" name="Int. J. Syst. Evol. Microbiol.">
        <title>The Global Catalogue of Microorganisms (GCM) 10K type strain sequencing project: providing services to taxonomists for standard genome sequencing and annotation.</title>
        <authorList>
            <consortium name="The Broad Institute Genomics Platform"/>
            <consortium name="The Broad Institute Genome Sequencing Center for Infectious Disease"/>
            <person name="Wu L."/>
            <person name="Ma J."/>
        </authorList>
    </citation>
    <scope>NUCLEOTIDE SEQUENCE [LARGE SCALE GENOMIC DNA]</scope>
    <source>
        <strain evidence="4 5">JCM 15089</strain>
    </source>
</reference>
<evidence type="ECO:0000313" key="5">
    <source>
        <dbReference type="Proteomes" id="UP001499951"/>
    </source>
</evidence>
<proteinExistence type="predicted"/>
<dbReference type="NCBIfam" id="TIGR00186">
    <property type="entry name" value="rRNA_methyl_3"/>
    <property type="match status" value="1"/>
</dbReference>
<keyword evidence="5" id="KW-1185">Reference proteome</keyword>
<dbReference type="Pfam" id="PF00588">
    <property type="entry name" value="SpoU_methylase"/>
    <property type="match status" value="1"/>
</dbReference>
<dbReference type="PANTHER" id="PTHR46429">
    <property type="entry name" value="23S RRNA (GUANOSINE-2'-O-)-METHYLTRANSFERASE RLMB"/>
    <property type="match status" value="1"/>
</dbReference>
<organism evidence="4 5">
    <name type="scientific">Rhizomicrobium electricum</name>
    <dbReference type="NCBI Taxonomy" id="480070"/>
    <lineage>
        <taxon>Bacteria</taxon>
        <taxon>Pseudomonadati</taxon>
        <taxon>Pseudomonadota</taxon>
        <taxon>Alphaproteobacteria</taxon>
        <taxon>Micropepsales</taxon>
        <taxon>Micropepsaceae</taxon>
        <taxon>Rhizomicrobium</taxon>
    </lineage>
</organism>
<dbReference type="InterPro" id="IPR004441">
    <property type="entry name" value="rRNA_MeTrfase_TrmH"/>
</dbReference>
<protein>
    <recommendedName>
        <fullName evidence="3">tRNA/rRNA methyltransferase SpoU type domain-containing protein</fullName>
    </recommendedName>
</protein>
<dbReference type="InterPro" id="IPR001537">
    <property type="entry name" value="SpoU_MeTrfase"/>
</dbReference>
<dbReference type="EMBL" id="BAAADD010000001">
    <property type="protein sequence ID" value="GAA0557756.1"/>
    <property type="molecule type" value="Genomic_DNA"/>
</dbReference>
<keyword evidence="1" id="KW-0489">Methyltransferase</keyword>
<dbReference type="Gene3D" id="3.40.1280.10">
    <property type="match status" value="1"/>
</dbReference>
<sequence>MKAALGNPRRKVKRCLVTSRAAEEVGTKLLGRVRHDITDADTVGRALPPGAVHQGVALLCEPLGRRDLADMLTPSERRRIVLVLDQISDPHNAGAILRTAAAFGVSAVVVQDRNSPPESGALAKAASGALDIVPVVSVVNISRALDELQKLGFWRIALAGDGESALKDAATDNGDIALVLGSEGSGIRRLVREHCDAAAFVPMDSVMESLNVSNAAAIALYELRRS</sequence>
<keyword evidence="2" id="KW-0808">Transferase</keyword>